<dbReference type="KEGG" id="vg:77924661"/>
<organism evidence="2 3">
    <name type="scientific">Gordonia phage Phendrix</name>
    <dbReference type="NCBI Taxonomy" id="2593335"/>
    <lineage>
        <taxon>Viruses</taxon>
        <taxon>Duplodnaviria</taxon>
        <taxon>Heunggongvirae</taxon>
        <taxon>Uroviricota</taxon>
        <taxon>Caudoviricetes</taxon>
        <taxon>Godonkavirus</taxon>
        <taxon>Godonkavirus phendrix</taxon>
    </lineage>
</organism>
<keyword evidence="3" id="KW-1185">Reference proteome</keyword>
<dbReference type="EMBL" id="MN096369">
    <property type="protein sequence ID" value="QDK02647.1"/>
    <property type="molecule type" value="Genomic_DNA"/>
</dbReference>
<protein>
    <submittedName>
        <fullName evidence="2">Uncharacterized protein</fullName>
    </submittedName>
</protein>
<sequence length="109" mass="12388">MPKPPSDKNIDRAAVQVTPEMEDAIARIREIRDEKKRLTSEEETAKDVLLDLIGDDHDVVLKKGEQVLGTVYESLVTGTDWKKLRADHPDLPYDQYNKEPSVSTTIRIT</sequence>
<evidence type="ECO:0000313" key="3">
    <source>
        <dbReference type="Proteomes" id="UP000319596"/>
    </source>
</evidence>
<dbReference type="Proteomes" id="UP000319596">
    <property type="component" value="Segment"/>
</dbReference>
<gene>
    <name evidence="2" type="primary">99</name>
    <name evidence="2" type="ORF">SEA_PHENDRIX_99</name>
</gene>
<evidence type="ECO:0000313" key="2">
    <source>
        <dbReference type="EMBL" id="QDK02647.1"/>
    </source>
</evidence>
<keyword evidence="1" id="KW-0175">Coiled coil</keyword>
<dbReference type="RefSeq" id="YP_010649143.1">
    <property type="nucleotide sequence ID" value="NC_070764.1"/>
</dbReference>
<accession>A0A514U131</accession>
<dbReference type="GeneID" id="77924661"/>
<evidence type="ECO:0000256" key="1">
    <source>
        <dbReference type="SAM" id="Coils"/>
    </source>
</evidence>
<feature type="coiled-coil region" evidence="1">
    <location>
        <begin position="21"/>
        <end position="48"/>
    </location>
</feature>
<proteinExistence type="predicted"/>
<name>A0A514U131_9CAUD</name>
<reference evidence="2 3" key="1">
    <citation type="submission" date="2019-06" db="EMBL/GenBank/DDBJ databases">
        <authorList>
            <person name="Burns M.A."/>
            <person name="Hill G.C."/>
            <person name="Wesley B.E."/>
            <person name="Womack T.V."/>
            <person name="Krukonis G.P."/>
            <person name="Delesalle V.A."/>
            <person name="Garlena R.A."/>
            <person name="Russell D.A."/>
            <person name="Pope W.H."/>
            <person name="Jacobs-Sera D."/>
            <person name="Hatfull G.F."/>
        </authorList>
    </citation>
    <scope>NUCLEOTIDE SEQUENCE [LARGE SCALE GENOMIC DNA]</scope>
</reference>